<dbReference type="Pfam" id="PF01569">
    <property type="entry name" value="PAP2"/>
    <property type="match status" value="1"/>
</dbReference>
<feature type="transmembrane region" description="Helical" evidence="1">
    <location>
        <begin position="96"/>
        <end position="115"/>
    </location>
</feature>
<feature type="transmembrane region" description="Helical" evidence="1">
    <location>
        <begin position="26"/>
        <end position="48"/>
    </location>
</feature>
<evidence type="ECO:0000313" key="3">
    <source>
        <dbReference type="EMBL" id="MAG17908.1"/>
    </source>
</evidence>
<dbReference type="InterPro" id="IPR000326">
    <property type="entry name" value="PAP2/HPO"/>
</dbReference>
<feature type="transmembrane region" description="Helical" evidence="1">
    <location>
        <begin position="122"/>
        <end position="142"/>
    </location>
</feature>
<feature type="domain" description="Phosphatidic acid phosphatase type 2/haloperoxidase" evidence="2">
    <location>
        <begin position="57"/>
        <end position="163"/>
    </location>
</feature>
<feature type="transmembrane region" description="Helical" evidence="1">
    <location>
        <begin position="233"/>
        <end position="250"/>
    </location>
</feature>
<dbReference type="EMBL" id="NZBD01000002">
    <property type="protein sequence ID" value="MAG17908.1"/>
    <property type="molecule type" value="Genomic_DNA"/>
</dbReference>
<keyword evidence="1" id="KW-1133">Transmembrane helix</keyword>
<dbReference type="PANTHER" id="PTHR14969:SF13">
    <property type="entry name" value="AT30094P"/>
    <property type="match status" value="1"/>
</dbReference>
<dbReference type="InterPro" id="IPR036938">
    <property type="entry name" value="PAP2/HPO_sf"/>
</dbReference>
<reference evidence="4" key="1">
    <citation type="submission" date="2017-09" db="EMBL/GenBank/DDBJ databases">
        <title>The Reconstruction of 2,631 Draft Metagenome-Assembled Genomes from the Global Oceans.</title>
        <authorList>
            <person name="Tully B.J."/>
            <person name="Graham E.D."/>
            <person name="Heidelberg J.F."/>
        </authorList>
    </citation>
    <scope>NUCLEOTIDE SEQUENCE [LARGE SCALE GENOMIC DNA]</scope>
</reference>
<feature type="transmembrane region" description="Helical" evidence="1">
    <location>
        <begin position="256"/>
        <end position="276"/>
    </location>
</feature>
<gene>
    <name evidence="3" type="ORF">CL944_00335</name>
</gene>
<proteinExistence type="predicted"/>
<feature type="transmembrane region" description="Helical" evidence="1">
    <location>
        <begin position="55"/>
        <end position="76"/>
    </location>
</feature>
<comment type="caution">
    <text evidence="3">The sequence shown here is derived from an EMBL/GenBank/DDBJ whole genome shotgun (WGS) entry which is preliminary data.</text>
</comment>
<feature type="transmembrane region" description="Helical" evidence="1">
    <location>
        <begin position="204"/>
        <end position="221"/>
    </location>
</feature>
<evidence type="ECO:0000259" key="2">
    <source>
        <dbReference type="SMART" id="SM00014"/>
    </source>
</evidence>
<feature type="transmembrane region" description="Helical" evidence="1">
    <location>
        <begin position="177"/>
        <end position="198"/>
    </location>
</feature>
<protein>
    <recommendedName>
        <fullName evidence="2">Phosphatidic acid phosphatase type 2/haloperoxidase domain-containing protein</fullName>
    </recommendedName>
</protein>
<evidence type="ECO:0000313" key="4">
    <source>
        <dbReference type="Proteomes" id="UP000226712"/>
    </source>
</evidence>
<feature type="transmembrane region" description="Helical" evidence="1">
    <location>
        <begin position="148"/>
        <end position="165"/>
    </location>
</feature>
<dbReference type="PANTHER" id="PTHR14969">
    <property type="entry name" value="SPHINGOSINE-1-PHOSPHATE PHOSPHOHYDROLASE"/>
    <property type="match status" value="1"/>
</dbReference>
<sequence>MFEALEAELWFSTFVQSFSTVSLDSFFLTITWLGNPVLWISLAAFLYWKGDEKKSFFLMLTILFATAVVGILKPLIGRLRPSEEMFRVLDNLTESQYSFPSGHSATIAGIFGYYWEKFKHNARITGLIIVLLVLLSRIYLGVHFLGDVLVGALFGFLIGRLVHYLEKKYAKIRFNQIKLLEEIGLVSVIVLAIFVSLGLRQLELSIGLFGYFAGAFAFKLINMDSTRLSGQKLWAKQLFGFAGLGMIGLTGYVYELLLIALFIGGIWITFIYPVIYEKLLRK</sequence>
<dbReference type="Proteomes" id="UP000226712">
    <property type="component" value="Unassembled WGS sequence"/>
</dbReference>
<accession>A0A2D6LP79</accession>
<dbReference type="SMART" id="SM00014">
    <property type="entry name" value="acidPPc"/>
    <property type="match status" value="1"/>
</dbReference>
<keyword evidence="1" id="KW-0472">Membrane</keyword>
<dbReference type="AlphaFoldDB" id="A0A2D6LP79"/>
<organism evidence="3 4">
    <name type="scientific">Candidatus Iainarchaeum sp</name>
    <dbReference type="NCBI Taxonomy" id="3101447"/>
    <lineage>
        <taxon>Archaea</taxon>
        <taxon>Candidatus Iainarchaeota</taxon>
        <taxon>Candidatus Iainarchaeia</taxon>
        <taxon>Candidatus Iainarchaeales</taxon>
        <taxon>Candidatus Iainarchaeaceae</taxon>
        <taxon>Candidatus Iainarchaeum</taxon>
    </lineage>
</organism>
<dbReference type="SUPFAM" id="SSF48317">
    <property type="entry name" value="Acid phosphatase/Vanadium-dependent haloperoxidase"/>
    <property type="match status" value="1"/>
</dbReference>
<evidence type="ECO:0000256" key="1">
    <source>
        <dbReference type="SAM" id="Phobius"/>
    </source>
</evidence>
<name>A0A2D6LP79_9ARCH</name>
<keyword evidence="1" id="KW-0812">Transmembrane</keyword>
<dbReference type="Gene3D" id="1.20.144.10">
    <property type="entry name" value="Phosphatidic acid phosphatase type 2/haloperoxidase"/>
    <property type="match status" value="1"/>
</dbReference>